<proteinExistence type="predicted"/>
<accession>A0A5J6FJZ6</accession>
<dbReference type="CDD" id="cd07002">
    <property type="entry name" value="cupin_SznF-like_C"/>
    <property type="match status" value="1"/>
</dbReference>
<dbReference type="InterPro" id="IPR016084">
    <property type="entry name" value="Haem_Oase-like_multi-hlx"/>
</dbReference>
<dbReference type="AlphaFoldDB" id="A0A5J6FJZ6"/>
<keyword evidence="2" id="KW-1185">Reference proteome</keyword>
<dbReference type="SUPFAM" id="SSF48613">
    <property type="entry name" value="Heme oxygenase-like"/>
    <property type="match status" value="1"/>
</dbReference>
<dbReference type="EMBL" id="CP023702">
    <property type="protein sequence ID" value="QEU76316.1"/>
    <property type="molecule type" value="Genomic_DNA"/>
</dbReference>
<protein>
    <submittedName>
        <fullName evidence="1">Iron-containing redox enzyme family protein</fullName>
    </submittedName>
</protein>
<evidence type="ECO:0000313" key="2">
    <source>
        <dbReference type="Proteomes" id="UP000326178"/>
    </source>
</evidence>
<dbReference type="RefSeq" id="WP_150486106.1">
    <property type="nucleotide sequence ID" value="NZ_BMUV01000011.1"/>
</dbReference>
<evidence type="ECO:0000313" key="1">
    <source>
        <dbReference type="EMBL" id="QEU76316.1"/>
    </source>
</evidence>
<dbReference type="Pfam" id="PF14518">
    <property type="entry name" value="Haem_oxygenas_2"/>
    <property type="match status" value="1"/>
</dbReference>
<dbReference type="Proteomes" id="UP000326178">
    <property type="component" value="Chromosome"/>
</dbReference>
<sequence length="473" mass="53918">MSHAPVPYQPFELRGDALREAVVGYAANPVYTDNEEWENSDNPYRRQLRPQVLPYLDFDRVPGRAQVLEYSSLAAQRLLTSIYEADLVFFPKAGLGELTEDFRRYYSPDNRARGEMIRPALERFAFGFLDQEVEVSGDWTTDGLLTYLEGLDVYAQGGASPAEKAIRDSADPRRAARMWLIQFAPDFLSEASPMARNVLGYYGAEQSEWFKILIDEYGYGVHDTKHSTLFEATLESVGLGSDVHRYWQYYLVSSLALNNYFHYLGKNHENFFRYVGALYYTESTLVDFCRRAESLLADVFDGAADARYFSEHVHIDQHHGRMALDKLVKPLIERHGEQIIPEIVRGIEEFRLLNTIADDDFATQIAWMDDADRYKDLHDPVYAAIQEGRVTAPVADIVEPHGELSNTHSHEGDELCHIVSGTMRFVSGFNSYRILEAGEGTVIQRNRLHGAIIESEECVYQIYSVGDHRTCLS</sequence>
<organism evidence="1 2">
    <name type="scientific">Streptomyces nitrosporeus</name>
    <dbReference type="NCBI Taxonomy" id="28894"/>
    <lineage>
        <taxon>Bacteria</taxon>
        <taxon>Bacillati</taxon>
        <taxon>Actinomycetota</taxon>
        <taxon>Actinomycetes</taxon>
        <taxon>Kitasatosporales</taxon>
        <taxon>Streptomycetaceae</taxon>
        <taxon>Streptomyces</taxon>
    </lineage>
</organism>
<name>A0A5J6FJZ6_9ACTN</name>
<dbReference type="KEGG" id="snk:CP967_01130"/>
<dbReference type="Gene3D" id="2.60.120.10">
    <property type="entry name" value="Jelly Rolls"/>
    <property type="match status" value="1"/>
</dbReference>
<dbReference type="OrthoDB" id="3444510at2"/>
<dbReference type="InterPro" id="IPR014710">
    <property type="entry name" value="RmlC-like_jellyroll"/>
</dbReference>
<dbReference type="InterPro" id="IPR011051">
    <property type="entry name" value="RmlC_Cupin_sf"/>
</dbReference>
<gene>
    <name evidence="1" type="ORF">CP967_01130</name>
</gene>
<reference evidence="1 2" key="1">
    <citation type="submission" date="2017-09" db="EMBL/GenBank/DDBJ databases">
        <authorList>
            <person name="Lee N."/>
            <person name="Cho B.-K."/>
        </authorList>
    </citation>
    <scope>NUCLEOTIDE SEQUENCE [LARGE SCALE GENOMIC DNA]</scope>
    <source>
        <strain evidence="1 2">ATCC 12769</strain>
    </source>
</reference>
<dbReference type="SMART" id="SM01236">
    <property type="entry name" value="Haem_oxygenase_2"/>
    <property type="match status" value="1"/>
</dbReference>
<dbReference type="Gene3D" id="1.20.910.10">
    <property type="entry name" value="Heme oxygenase-like"/>
    <property type="match status" value="1"/>
</dbReference>
<dbReference type="SUPFAM" id="SSF51182">
    <property type="entry name" value="RmlC-like cupins"/>
    <property type="match status" value="1"/>
</dbReference>